<dbReference type="Proteomes" id="UP000263040">
    <property type="component" value="Chromosome"/>
</dbReference>
<feature type="transmembrane region" description="Helical" evidence="2">
    <location>
        <begin position="78"/>
        <end position="103"/>
    </location>
</feature>
<evidence type="ECO:0000256" key="2">
    <source>
        <dbReference type="SAM" id="Phobius"/>
    </source>
</evidence>
<evidence type="ECO:0000313" key="3">
    <source>
        <dbReference type="EMBL" id="AXX90499.1"/>
    </source>
</evidence>
<evidence type="ECO:0000313" key="4">
    <source>
        <dbReference type="Proteomes" id="UP000263040"/>
    </source>
</evidence>
<dbReference type="AlphaFoldDB" id="A0AAD0SSR7"/>
<gene>
    <name evidence="3" type="ORF">ASUIS_2051</name>
</gene>
<dbReference type="KEGG" id="asui:ASUIS_2051"/>
<keyword evidence="2" id="KW-0472">Membrane</keyword>
<keyword evidence="1" id="KW-0175">Coiled coil</keyword>
<dbReference type="RefSeq" id="WP_118887089.1">
    <property type="nucleotide sequence ID" value="NZ_CP032100.1"/>
</dbReference>
<accession>A0AAD0SSR7</accession>
<feature type="coiled-coil region" evidence="1">
    <location>
        <begin position="125"/>
        <end position="152"/>
    </location>
</feature>
<name>A0AAD0SSR7_9BACT</name>
<proteinExistence type="predicted"/>
<sequence>MESIKDTILNIKGHLYERVTSPFLLTFIIVLFYYYWPVIFISFDDKLDSKLKIEQIKEIICEVSTADRIFNWLDYFPMYIYAILLVIVTMIIYSLLFVVGTYIREFQYYLSKRVKKSLDIDYVNSKDYADVLKNYENQFEEMSNKISNKTHEIQNFKKIIRLTEDERKLFYRILENNGSLDFEKLSDDEKKIMEIIGSKGICAKSNTAYVLTSNYNLYSEK</sequence>
<protein>
    <submittedName>
        <fullName evidence="3">Membrane protein</fullName>
    </submittedName>
</protein>
<organism evidence="3 4">
    <name type="scientific">Arcobacter suis CECT 7833</name>
    <dbReference type="NCBI Taxonomy" id="663365"/>
    <lineage>
        <taxon>Bacteria</taxon>
        <taxon>Pseudomonadati</taxon>
        <taxon>Campylobacterota</taxon>
        <taxon>Epsilonproteobacteria</taxon>
        <taxon>Campylobacterales</taxon>
        <taxon>Arcobacteraceae</taxon>
        <taxon>Arcobacter</taxon>
    </lineage>
</organism>
<keyword evidence="2" id="KW-0812">Transmembrane</keyword>
<keyword evidence="4" id="KW-1185">Reference proteome</keyword>
<keyword evidence="2" id="KW-1133">Transmembrane helix</keyword>
<dbReference type="EMBL" id="CP032100">
    <property type="protein sequence ID" value="AXX90499.1"/>
    <property type="molecule type" value="Genomic_DNA"/>
</dbReference>
<feature type="transmembrane region" description="Helical" evidence="2">
    <location>
        <begin position="21"/>
        <end position="43"/>
    </location>
</feature>
<reference evidence="3 4" key="1">
    <citation type="submission" date="2018-08" db="EMBL/GenBank/DDBJ databases">
        <title>Complete genome of the Arcobacter suis type strain LMG 26152.</title>
        <authorList>
            <person name="Miller W.G."/>
            <person name="Yee E."/>
            <person name="Bono J.L."/>
        </authorList>
    </citation>
    <scope>NUCLEOTIDE SEQUENCE [LARGE SCALE GENOMIC DNA]</scope>
    <source>
        <strain evidence="3 4">CECT 7833</strain>
    </source>
</reference>
<evidence type="ECO:0000256" key="1">
    <source>
        <dbReference type="SAM" id="Coils"/>
    </source>
</evidence>